<dbReference type="InterPro" id="IPR036390">
    <property type="entry name" value="WH_DNA-bd_sf"/>
</dbReference>
<gene>
    <name evidence="1" type="ORF">SAMN05421630_10738</name>
</gene>
<dbReference type="GO" id="GO:0003700">
    <property type="term" value="F:DNA-binding transcription factor activity"/>
    <property type="evidence" value="ECO:0007669"/>
    <property type="project" value="InterPro"/>
</dbReference>
<name>A0A222VVA1_9PSEU</name>
<dbReference type="KEGG" id="pmad:BAY61_25630"/>
<keyword evidence="1" id="KW-0238">DNA-binding</keyword>
<accession>A0A222VVA1</accession>
<dbReference type="RefSeq" id="WP_091806752.1">
    <property type="nucleotide sequence ID" value="NZ_CP016353.1"/>
</dbReference>
<dbReference type="Proteomes" id="UP000199494">
    <property type="component" value="Unassembled WGS sequence"/>
</dbReference>
<dbReference type="InterPro" id="IPR039422">
    <property type="entry name" value="MarR/SlyA-like"/>
</dbReference>
<proteinExistence type="predicted"/>
<dbReference type="STRING" id="530584.SAMN05421630_10738"/>
<dbReference type="AlphaFoldDB" id="A0A222VVA1"/>
<organism evidence="1 2">
    <name type="scientific">Prauserella marina</name>
    <dbReference type="NCBI Taxonomy" id="530584"/>
    <lineage>
        <taxon>Bacteria</taxon>
        <taxon>Bacillati</taxon>
        <taxon>Actinomycetota</taxon>
        <taxon>Actinomycetes</taxon>
        <taxon>Pseudonocardiales</taxon>
        <taxon>Pseudonocardiaceae</taxon>
        <taxon>Prauserella</taxon>
    </lineage>
</organism>
<dbReference type="Pfam" id="PF12802">
    <property type="entry name" value="MarR_2"/>
    <property type="match status" value="1"/>
</dbReference>
<keyword evidence="2" id="KW-1185">Reference proteome</keyword>
<dbReference type="GO" id="GO:0003677">
    <property type="term" value="F:DNA binding"/>
    <property type="evidence" value="ECO:0007669"/>
    <property type="project" value="UniProtKB-KW"/>
</dbReference>
<dbReference type="OrthoDB" id="162531at2"/>
<dbReference type="Gene3D" id="1.10.10.10">
    <property type="entry name" value="Winged helix-like DNA-binding domain superfamily/Winged helix DNA-binding domain"/>
    <property type="match status" value="1"/>
</dbReference>
<dbReference type="PANTHER" id="PTHR33164">
    <property type="entry name" value="TRANSCRIPTIONAL REGULATOR, MARR FAMILY"/>
    <property type="match status" value="1"/>
</dbReference>
<protein>
    <submittedName>
        <fullName evidence="1">DNA-binding transcriptional regulator, MarR family</fullName>
    </submittedName>
</protein>
<dbReference type="SUPFAM" id="SSF46785">
    <property type="entry name" value="Winged helix' DNA-binding domain"/>
    <property type="match status" value="1"/>
</dbReference>
<dbReference type="EMBL" id="FMZE01000007">
    <property type="protein sequence ID" value="SDD26250.1"/>
    <property type="molecule type" value="Genomic_DNA"/>
</dbReference>
<evidence type="ECO:0000313" key="2">
    <source>
        <dbReference type="Proteomes" id="UP000199494"/>
    </source>
</evidence>
<dbReference type="GO" id="GO:0006950">
    <property type="term" value="P:response to stress"/>
    <property type="evidence" value="ECO:0007669"/>
    <property type="project" value="TreeGrafter"/>
</dbReference>
<dbReference type="InterPro" id="IPR036388">
    <property type="entry name" value="WH-like_DNA-bd_sf"/>
</dbReference>
<sequence>MPESGEQRLYFLLQRAAHQLRVDADRRCLAEVGITTAQLGALFAIEANPGTTQQRLAHTLGQRESAITTLVGRLTTAGLVSKSAHPEQHRAVVLELTKKGAKALTDVRPEMEDFNANLRATLGSDFDRVTTALGKIADTYGR</sequence>
<dbReference type="SMART" id="SM00347">
    <property type="entry name" value="HTH_MARR"/>
    <property type="match status" value="1"/>
</dbReference>
<reference evidence="1 2" key="1">
    <citation type="submission" date="2016-10" db="EMBL/GenBank/DDBJ databases">
        <authorList>
            <person name="de Groot N.N."/>
        </authorList>
    </citation>
    <scope>NUCLEOTIDE SEQUENCE [LARGE SCALE GENOMIC DNA]</scope>
    <source>
        <strain evidence="1 2">CGMCC 4.5506</strain>
    </source>
</reference>
<dbReference type="InterPro" id="IPR000835">
    <property type="entry name" value="HTH_MarR-typ"/>
</dbReference>
<dbReference type="PROSITE" id="PS50995">
    <property type="entry name" value="HTH_MARR_2"/>
    <property type="match status" value="1"/>
</dbReference>
<dbReference type="PANTHER" id="PTHR33164:SF43">
    <property type="entry name" value="HTH-TYPE TRANSCRIPTIONAL REPRESSOR YETL"/>
    <property type="match status" value="1"/>
</dbReference>
<evidence type="ECO:0000313" key="1">
    <source>
        <dbReference type="EMBL" id="SDD26250.1"/>
    </source>
</evidence>